<evidence type="ECO:0000256" key="1">
    <source>
        <dbReference type="SAM" id="MobiDB-lite"/>
    </source>
</evidence>
<dbReference type="EMBL" id="CP063362">
    <property type="protein sequence ID" value="QRG07387.1"/>
    <property type="molecule type" value="Genomic_DNA"/>
</dbReference>
<keyword evidence="4" id="KW-1185">Reference proteome</keyword>
<dbReference type="AlphaFoldDB" id="A0A974SJD5"/>
<evidence type="ECO:0000313" key="3">
    <source>
        <dbReference type="EMBL" id="QRG07387.1"/>
    </source>
</evidence>
<keyword evidence="2" id="KW-1133">Transmembrane helix</keyword>
<feature type="compositionally biased region" description="Pro residues" evidence="1">
    <location>
        <begin position="126"/>
        <end position="136"/>
    </location>
</feature>
<reference evidence="3 4" key="1">
    <citation type="submission" date="2020-10" db="EMBL/GenBank/DDBJ databases">
        <title>Degradation of 1,4-Dioxane by Xanthobacter sp. YN2, via a Novel Group-2 Soluble Di-Iron Monooxygenase.</title>
        <authorList>
            <person name="Ma F."/>
            <person name="Wang Y."/>
            <person name="Yang J."/>
            <person name="Guo H."/>
            <person name="Su D."/>
            <person name="Yu L."/>
        </authorList>
    </citation>
    <scope>NUCLEOTIDE SEQUENCE [LARGE SCALE GENOMIC DNA]</scope>
    <source>
        <strain evidence="3 4">YN2</strain>
    </source>
</reference>
<dbReference type="KEGG" id="xdi:EZH22_02960"/>
<proteinExistence type="predicted"/>
<accession>A0A974SJD5</accession>
<feature type="compositionally biased region" description="Basic and acidic residues" evidence="1">
    <location>
        <begin position="114"/>
        <end position="124"/>
    </location>
</feature>
<dbReference type="RefSeq" id="WP_203194302.1">
    <property type="nucleotide sequence ID" value="NZ_CP063362.1"/>
</dbReference>
<protein>
    <submittedName>
        <fullName evidence="3">DUF2852 domain-containing protein</fullName>
    </submittedName>
</protein>
<gene>
    <name evidence="3" type="ORF">EZH22_02960</name>
</gene>
<dbReference type="Proteomes" id="UP000596427">
    <property type="component" value="Chromosome"/>
</dbReference>
<organism evidence="3 4">
    <name type="scientific">Xanthobacter dioxanivorans</name>
    <dbReference type="NCBI Taxonomy" id="2528964"/>
    <lineage>
        <taxon>Bacteria</taxon>
        <taxon>Pseudomonadati</taxon>
        <taxon>Pseudomonadota</taxon>
        <taxon>Alphaproteobacteria</taxon>
        <taxon>Hyphomicrobiales</taxon>
        <taxon>Xanthobacteraceae</taxon>
        <taxon>Xanthobacter</taxon>
    </lineage>
</organism>
<feature type="region of interest" description="Disordered" evidence="1">
    <location>
        <begin position="114"/>
        <end position="136"/>
    </location>
</feature>
<keyword evidence="2" id="KW-0812">Transmembrane</keyword>
<evidence type="ECO:0000256" key="2">
    <source>
        <dbReference type="SAM" id="Phobius"/>
    </source>
</evidence>
<evidence type="ECO:0000313" key="4">
    <source>
        <dbReference type="Proteomes" id="UP000596427"/>
    </source>
</evidence>
<feature type="transmembrane region" description="Helical" evidence="2">
    <location>
        <begin position="15"/>
        <end position="39"/>
    </location>
</feature>
<keyword evidence="2" id="KW-0472">Membrane</keyword>
<dbReference type="InterPro" id="IPR021273">
    <property type="entry name" value="DUF2852"/>
</dbReference>
<dbReference type="Pfam" id="PF11014">
    <property type="entry name" value="DUF2852"/>
    <property type="match status" value="1"/>
</dbReference>
<name>A0A974SJD5_9HYPH</name>
<sequence length="136" mass="15502">MELAYKLDSYGKPAWIALTVLGFMAWWPLGLAILAFAIGSGRMGCGAKRGFSRWQEQGAEAMRNGFGCRTRPMPSSGNHAFDEYRQDTLHRLEEEQKEFKDFVERLRQAKDKAEFDQFMAERRRPAPPQPDPSSGN</sequence>